<sequence length="1738" mass="199644">MIIPQLNNSRVYDGIVNDEILGSRISPCENYLAIITKDSLQIVSNRHNRILISRYILSDISDGEFDGSLDWSGNSRLIILGSSTQQHVFIFRLDLQSPLEISNDSGYLSELDSSSDDLTSTSSISNDDDNDETRQLKDNFFIADSILKVNNNNERFVFITEELENGLTSIPSVNVPEEIFDNFQEDLLSFQLISEYGTLTEKNQVVNSETGVEFSTSYVKLEFAGTINIFHKFNSFLILFDPNTMQHVILFALKIFPIIHFVMISNSKLSRKNLFLTDLISTPYEYDLRNSHGSCSFIHPIYSLEPIERICFSGYLDTSESNKEINLEILDRLSISDHIKENLSKQSYSFDQSNYQNYLPLSLLEVLLTQSHLEAKPNFSEFGVINLEYNEIHDWIIMIIQPLNSLLLFSWNSSLHLGLSQESDHPHLNLSKPPFGFIVKDTGTLMAKMLNKHSRIVLICDESIKSTKQIEICNDQIDHHSFEFEFMDDDGSYYSKVNECNPVNNRELFIEVLSLEDNEHLQRKDNILHNTVRINRIYILKLSELLCNTCIFSHIPTIEISNNDMYITIVLDDGIFVINSFSGKLHFKINPNNGESESPNTTSFKHASMISNDLSMLYQVQLKSNNNDSPNENDAEHEHQHKFYLIELPLYRLLESRSLSCKVSSEDKDLPYCENLIFIGMESMGLLHCNSRSLNLDSISMESANKNNISLEDLHHLNKNTIEPSSLHFNTTSNHYQGVNPDLGGVIASCLELHSDLTLQSIPIPPSIYINHNWPIREAYINRSGNYILVSGYRGCAVYDLINSRWRLFCDLNHELLLCKPNLPFGWVNEWIFFLSVDSSLLLNTFHDLITSDDIWQISAFEKNKLYEAYIQALTGKLKPFRGHQDESYRHGEVCFVFFDIRNSLDIRNIIGIIPFCSSHPLLIANSIYKFQDDLFVLYTSDFVLTAYEDLDSSQYTFIPSEIKWMIDLSEVWRDHPVEILLIKKNTESCTFIVLHKDWRLYRLTVLYQQNENVLNKKCEYKLERIQNSCIEAEESLNLHYSSNVMKFGFIEFPLSCKDTDYLKDPTPKASSSYLQSKCAMNQTWPNSDQILEDAVQLLQNELNFPPNILELLHSCELKRSLEDCTSPHPRNALEKSPLYWDGIEEYDLSGIIWYLTESQQIFFLPLIEESNDEDASKRSPLSPILVQSFQTKLSHTHIVNFFPGLSSFIALDSHPQTRGIGDQSCSDKVSGRATSFLIIESRPVLKLYQSISPILQDLINIQNLPARSKIIREFIHPLVSYIKMYPLESILNILVNVFENMLFSMLKDSCKDYKKSLKEKMNRVISLSERDDSVAGKVSIQDLSEVFYTVAPNLRICRRELCNHYRKMSLMEMIQHDIMVNSQSIRDVIQVLELVQESLPLLDTDSTQSNVFTYLVISVIRKIDPVIASCIVFPAINRSPSDLFKQCMQFKSYSNAMLYLTVMQYSVGPYLIRLEDSLLLLENILIRADVTNYNKLFPLVSQTLKFIFLIFKPSNISIKTPLAEIQSSLSIVGPSSCNNTKLDLDGFISKIDGILEFHFVSKLMQIEWTYITIMCNNLGMSFNAWLTHCLKKYHPLWFSNQDLESLHNLSSPSFSNLVISIRHKFCLFNIMENSISLFDDDTQQTPHELPETTQTRSLANSYNTHLPKDNPEILLQNLSTNNKPIDTQTIKLFFKAFLSNSFPLPALAIAFACNDVYSVHKVLHDFPIIKDKLHAST</sequence>
<keyword evidence="3" id="KW-1185">Reference proteome</keyword>
<organism evidence="2 3">
    <name type="scientific">Cryptosporidium canis</name>
    <dbReference type="NCBI Taxonomy" id="195482"/>
    <lineage>
        <taxon>Eukaryota</taxon>
        <taxon>Sar</taxon>
        <taxon>Alveolata</taxon>
        <taxon>Apicomplexa</taxon>
        <taxon>Conoidasida</taxon>
        <taxon>Coccidia</taxon>
        <taxon>Eucoccidiorida</taxon>
        <taxon>Eimeriorina</taxon>
        <taxon>Cryptosporidiidae</taxon>
        <taxon>Cryptosporidium</taxon>
    </lineage>
</organism>
<dbReference type="SUPFAM" id="SSF82171">
    <property type="entry name" value="DPP6 N-terminal domain-like"/>
    <property type="match status" value="1"/>
</dbReference>
<evidence type="ECO:0000256" key="1">
    <source>
        <dbReference type="SAM" id="MobiDB-lite"/>
    </source>
</evidence>
<feature type="compositionally biased region" description="Low complexity" evidence="1">
    <location>
        <begin position="112"/>
        <end position="125"/>
    </location>
</feature>
<name>A0ABQ8P542_9CRYT</name>
<reference evidence="2" key="1">
    <citation type="submission" date="2022-10" db="EMBL/GenBank/DDBJ databases">
        <title>Adaptive evolution leads to modifications in subtelomeric GC content in a zoonotic Cryptosporidium species.</title>
        <authorList>
            <person name="Li J."/>
            <person name="Feng Y."/>
            <person name="Xiao L."/>
        </authorList>
    </citation>
    <scope>NUCLEOTIDE SEQUENCE</scope>
    <source>
        <strain evidence="2">25894</strain>
    </source>
</reference>
<dbReference type="EMBL" id="JAPCXB010000105">
    <property type="protein sequence ID" value="KAJ1608109.1"/>
    <property type="molecule type" value="Genomic_DNA"/>
</dbReference>
<dbReference type="InterPro" id="IPR040096">
    <property type="entry name" value="Ric1"/>
</dbReference>
<protein>
    <submittedName>
        <fullName evidence="2">Uncharacterized protein</fullName>
    </submittedName>
</protein>
<feature type="region of interest" description="Disordered" evidence="1">
    <location>
        <begin position="112"/>
        <end position="131"/>
    </location>
</feature>
<evidence type="ECO:0000313" key="3">
    <source>
        <dbReference type="Proteomes" id="UP001071777"/>
    </source>
</evidence>
<proteinExistence type="predicted"/>
<gene>
    <name evidence="2" type="ORF">OJ252_2637</name>
</gene>
<comment type="caution">
    <text evidence="2">The sequence shown here is derived from an EMBL/GenBank/DDBJ whole genome shotgun (WGS) entry which is preliminary data.</text>
</comment>
<dbReference type="PANTHER" id="PTHR22746:SF10">
    <property type="entry name" value="GUANINE NUCLEOTIDE EXCHANGE FACTOR SUBUNIT RIC1"/>
    <property type="match status" value="1"/>
</dbReference>
<dbReference type="Proteomes" id="UP001071777">
    <property type="component" value="Unassembled WGS sequence"/>
</dbReference>
<accession>A0ABQ8P542</accession>
<dbReference type="PANTHER" id="PTHR22746">
    <property type="entry name" value="RAB6A-GEF COMPLEX PARTNER PROTEIN 1"/>
    <property type="match status" value="1"/>
</dbReference>
<evidence type="ECO:0000313" key="2">
    <source>
        <dbReference type="EMBL" id="KAJ1608109.1"/>
    </source>
</evidence>